<reference evidence="9" key="2">
    <citation type="submission" date="2020-09" db="EMBL/GenBank/DDBJ databases">
        <authorList>
            <person name="Sun Q."/>
            <person name="Ohkuma M."/>
        </authorList>
    </citation>
    <scope>NUCLEOTIDE SEQUENCE</scope>
    <source>
        <strain evidence="9">JCM 12580</strain>
    </source>
</reference>
<dbReference type="GO" id="GO:0009103">
    <property type="term" value="P:lipopolysaccharide biosynthetic process"/>
    <property type="evidence" value="ECO:0007669"/>
    <property type="project" value="UniProtKB-ARBA"/>
</dbReference>
<feature type="transmembrane region" description="Helical" evidence="8">
    <location>
        <begin position="169"/>
        <end position="198"/>
    </location>
</feature>
<evidence type="ECO:0000256" key="3">
    <source>
        <dbReference type="ARBA" id="ARBA00022676"/>
    </source>
</evidence>
<reference evidence="9" key="1">
    <citation type="journal article" date="2014" name="Int. J. Syst. Evol. Microbiol.">
        <title>Complete genome sequence of Corynebacterium casei LMG S-19264T (=DSM 44701T), isolated from a smear-ripened cheese.</title>
        <authorList>
            <consortium name="US DOE Joint Genome Institute (JGI-PGF)"/>
            <person name="Walter F."/>
            <person name="Albersmeier A."/>
            <person name="Kalinowski J."/>
            <person name="Ruckert C."/>
        </authorList>
    </citation>
    <scope>NUCLEOTIDE SEQUENCE</scope>
    <source>
        <strain evidence="9">JCM 12580</strain>
    </source>
</reference>
<keyword evidence="3" id="KW-0328">Glycosyltransferase</keyword>
<comment type="subcellular location">
    <subcellularLocation>
        <location evidence="1">Cell membrane</location>
        <topology evidence="1">Multi-pass membrane protein</topology>
    </subcellularLocation>
</comment>
<feature type="transmembrane region" description="Helical" evidence="8">
    <location>
        <begin position="121"/>
        <end position="149"/>
    </location>
</feature>
<feature type="transmembrane region" description="Helical" evidence="8">
    <location>
        <begin position="334"/>
        <end position="355"/>
    </location>
</feature>
<dbReference type="InterPro" id="IPR050297">
    <property type="entry name" value="LipidA_mod_glycosyltrf_83"/>
</dbReference>
<keyword evidence="6 8" id="KW-1133">Transmembrane helix</keyword>
<evidence type="ECO:0000256" key="2">
    <source>
        <dbReference type="ARBA" id="ARBA00022475"/>
    </source>
</evidence>
<keyword evidence="7 8" id="KW-0472">Membrane</keyword>
<dbReference type="Proteomes" id="UP000658382">
    <property type="component" value="Unassembled WGS sequence"/>
</dbReference>
<keyword evidence="4" id="KW-0808">Transferase</keyword>
<gene>
    <name evidence="9" type="ORF">GCM10007063_28870</name>
</gene>
<keyword evidence="10" id="KW-1185">Reference proteome</keyword>
<evidence type="ECO:0000313" key="10">
    <source>
        <dbReference type="Proteomes" id="UP000658382"/>
    </source>
</evidence>
<feature type="transmembrane region" description="Helical" evidence="8">
    <location>
        <begin position="270"/>
        <end position="287"/>
    </location>
</feature>
<feature type="transmembrane region" description="Helical" evidence="8">
    <location>
        <begin position="205"/>
        <end position="225"/>
    </location>
</feature>
<dbReference type="GO" id="GO:0005886">
    <property type="term" value="C:plasma membrane"/>
    <property type="evidence" value="ECO:0007669"/>
    <property type="project" value="UniProtKB-SubCell"/>
</dbReference>
<dbReference type="AlphaFoldDB" id="A0A917V0G0"/>
<dbReference type="GO" id="GO:0016763">
    <property type="term" value="F:pentosyltransferase activity"/>
    <property type="evidence" value="ECO:0007669"/>
    <property type="project" value="TreeGrafter"/>
</dbReference>
<feature type="transmembrane region" description="Helical" evidence="8">
    <location>
        <begin position="77"/>
        <end position="109"/>
    </location>
</feature>
<proteinExistence type="predicted"/>
<evidence type="ECO:0000313" key="9">
    <source>
        <dbReference type="EMBL" id="GGK04743.1"/>
    </source>
</evidence>
<organism evidence="9 10">
    <name type="scientific">Lentibacillus kapialis</name>
    <dbReference type="NCBI Taxonomy" id="340214"/>
    <lineage>
        <taxon>Bacteria</taxon>
        <taxon>Bacillati</taxon>
        <taxon>Bacillota</taxon>
        <taxon>Bacilli</taxon>
        <taxon>Bacillales</taxon>
        <taxon>Bacillaceae</taxon>
        <taxon>Lentibacillus</taxon>
    </lineage>
</organism>
<evidence type="ECO:0000256" key="4">
    <source>
        <dbReference type="ARBA" id="ARBA00022679"/>
    </source>
</evidence>
<name>A0A917V0G0_9BACI</name>
<evidence type="ECO:0000256" key="1">
    <source>
        <dbReference type="ARBA" id="ARBA00004651"/>
    </source>
</evidence>
<dbReference type="PANTHER" id="PTHR33908">
    <property type="entry name" value="MANNOSYLTRANSFERASE YKCB-RELATED"/>
    <property type="match status" value="1"/>
</dbReference>
<feature type="transmembrane region" description="Helical" evidence="8">
    <location>
        <begin position="308"/>
        <end position="328"/>
    </location>
</feature>
<evidence type="ECO:0000256" key="8">
    <source>
        <dbReference type="SAM" id="Phobius"/>
    </source>
</evidence>
<dbReference type="RefSeq" id="WP_188633817.1">
    <property type="nucleotide sequence ID" value="NZ_BMNQ01000055.1"/>
</dbReference>
<sequence>MKKLMTPATIWLAVLFSVYSGALVVSAALNPEGYVTSDSAHYLQLAQNLLNGDGLSTVNYVDGMSTYFATWPIGYPVLITIVSFVTGFGVFWAAKVVNIICLALCFVLLQRLFKERSAIVALMFSISTISFLFVHTWSEVPFLFGFLWLVYGLVRYTETEKRGYIVHLFLASLFLFLMRYIGLTGAGIVGLLGFYYLFRKKWRPMLLCWFSGSVVILIAGVYLLINWVQTGEFTGVERVPKIETASEFYEMLREAILSELNLFAIETGEVSLYWTIGLILTALIIFIRPRHLLPFIYVLKRHFLVPGLFLFVGSVYFVAIVTMRWTAYFDPFNFRLLGPATFMFALFIVSWVSEVEEKAWTAWKRSLVFVFVIAFIFNIGRPVYMAIISDEPTYKETVVQVEETYSVIPEGSIVAFENIHARYLRLDLQFIKVHFRPYFAEPETLDAFRGRITPNTAAGVYLQRKSLKGYNYHNSFENKMKQGDGIFIPLGQ</sequence>
<evidence type="ECO:0000256" key="5">
    <source>
        <dbReference type="ARBA" id="ARBA00022692"/>
    </source>
</evidence>
<accession>A0A917V0G0</accession>
<evidence type="ECO:0000256" key="7">
    <source>
        <dbReference type="ARBA" id="ARBA00023136"/>
    </source>
</evidence>
<dbReference type="PANTHER" id="PTHR33908:SF11">
    <property type="entry name" value="MEMBRANE PROTEIN"/>
    <property type="match status" value="1"/>
</dbReference>
<dbReference type="EMBL" id="BMNQ01000055">
    <property type="protein sequence ID" value="GGK04743.1"/>
    <property type="molecule type" value="Genomic_DNA"/>
</dbReference>
<comment type="caution">
    <text evidence="9">The sequence shown here is derived from an EMBL/GenBank/DDBJ whole genome shotgun (WGS) entry which is preliminary data.</text>
</comment>
<evidence type="ECO:0000256" key="6">
    <source>
        <dbReference type="ARBA" id="ARBA00022989"/>
    </source>
</evidence>
<feature type="transmembrane region" description="Helical" evidence="8">
    <location>
        <begin position="367"/>
        <end position="387"/>
    </location>
</feature>
<keyword evidence="2" id="KW-1003">Cell membrane</keyword>
<keyword evidence="5 8" id="KW-0812">Transmembrane</keyword>
<protein>
    <submittedName>
        <fullName evidence="9">Uncharacterized protein</fullName>
    </submittedName>
</protein>